<keyword evidence="2" id="KW-0808">Transferase</keyword>
<dbReference type="Proteomes" id="UP000184608">
    <property type="component" value="Unassembled WGS sequence"/>
</dbReference>
<evidence type="ECO:0000313" key="2">
    <source>
        <dbReference type="EMBL" id="SHI27413.1"/>
    </source>
</evidence>
<dbReference type="SUPFAM" id="SSF55729">
    <property type="entry name" value="Acyl-CoA N-acyltransferases (Nat)"/>
    <property type="match status" value="1"/>
</dbReference>
<dbReference type="Pfam" id="PF13302">
    <property type="entry name" value="Acetyltransf_3"/>
    <property type="match status" value="1"/>
</dbReference>
<reference evidence="2 3" key="1">
    <citation type="submission" date="2016-11" db="EMBL/GenBank/DDBJ databases">
        <authorList>
            <person name="Jaros S."/>
            <person name="Januszkiewicz K."/>
            <person name="Wedrychowicz H."/>
        </authorList>
    </citation>
    <scope>NUCLEOTIDE SEQUENCE [LARGE SCALE GENOMIC DNA]</scope>
    <source>
        <strain evidence="2 3">CECT 7868</strain>
    </source>
</reference>
<dbReference type="EC" id="2.3.1.-" evidence="2"/>
<dbReference type="GO" id="GO:0016747">
    <property type="term" value="F:acyltransferase activity, transferring groups other than amino-acyl groups"/>
    <property type="evidence" value="ECO:0007669"/>
    <property type="project" value="InterPro"/>
</dbReference>
<accession>A0A1M5ZTZ2</accession>
<dbReference type="OrthoDB" id="9132139at2"/>
<sequence>MSICLINESILLRTAFPSEYEVLYQLMTRDESWTKFNGPYFGYSRPSLSSFKTGTFQRLLQGEDMLLIEVQGQAVGAVSYYWECEVTRWLEAGIVIYDSVYWNQGIGCKALVPWISYLFDTLEIERVGLTTWSGNVRMMACAERLGLKQEARLRKVRFYQGTYYDSVKYGVLREEWVALHPPESYLKVTA</sequence>
<organism evidence="2 3">
    <name type="scientific">Vibrio aerogenes CECT 7868</name>
    <dbReference type="NCBI Taxonomy" id="1216006"/>
    <lineage>
        <taxon>Bacteria</taxon>
        <taxon>Pseudomonadati</taxon>
        <taxon>Pseudomonadota</taxon>
        <taxon>Gammaproteobacteria</taxon>
        <taxon>Vibrionales</taxon>
        <taxon>Vibrionaceae</taxon>
        <taxon>Vibrio</taxon>
    </lineage>
</organism>
<dbReference type="InterPro" id="IPR000182">
    <property type="entry name" value="GNAT_dom"/>
</dbReference>
<evidence type="ECO:0000313" key="3">
    <source>
        <dbReference type="Proteomes" id="UP000184608"/>
    </source>
</evidence>
<keyword evidence="3" id="KW-1185">Reference proteome</keyword>
<keyword evidence="2" id="KW-0012">Acyltransferase</keyword>
<dbReference type="AlphaFoldDB" id="A0A1M5ZTZ2"/>
<dbReference type="EMBL" id="FQXZ01000036">
    <property type="protein sequence ID" value="SHI27413.1"/>
    <property type="molecule type" value="Genomic_DNA"/>
</dbReference>
<name>A0A1M5ZTZ2_9VIBR</name>
<dbReference type="STRING" id="1216006.VA7868_03188"/>
<dbReference type="PANTHER" id="PTHR43415:SF4">
    <property type="entry name" value="N-ACETYLTRANSFERASE DOMAIN-CONTAINING PROTEIN"/>
    <property type="match status" value="1"/>
</dbReference>
<proteinExistence type="predicted"/>
<dbReference type="InterPro" id="IPR016181">
    <property type="entry name" value="Acyl_CoA_acyltransferase"/>
</dbReference>
<dbReference type="PANTHER" id="PTHR43415">
    <property type="entry name" value="SPERMIDINE N(1)-ACETYLTRANSFERASE"/>
    <property type="match status" value="1"/>
</dbReference>
<protein>
    <submittedName>
        <fullName evidence="2">Putative ribosomal N-acetyltransferase YdaF</fullName>
        <ecNumber evidence="2">2.3.1.-</ecNumber>
    </submittedName>
</protein>
<feature type="domain" description="N-acetyltransferase" evidence="1">
    <location>
        <begin position="10"/>
        <end position="170"/>
    </location>
</feature>
<gene>
    <name evidence="2" type="primary">ydaF_4</name>
    <name evidence="2" type="ORF">VA7868_03188</name>
</gene>
<dbReference type="PROSITE" id="PS51186">
    <property type="entry name" value="GNAT"/>
    <property type="match status" value="1"/>
</dbReference>
<dbReference type="Gene3D" id="3.40.630.30">
    <property type="match status" value="1"/>
</dbReference>
<evidence type="ECO:0000259" key="1">
    <source>
        <dbReference type="PROSITE" id="PS51186"/>
    </source>
</evidence>